<organism evidence="2">
    <name type="scientific">Caulobacter sp. 602-2</name>
    <dbReference type="NCBI Taxonomy" id="2710887"/>
    <lineage>
        <taxon>Bacteria</taxon>
        <taxon>Pseudomonadati</taxon>
        <taxon>Pseudomonadota</taxon>
        <taxon>Alphaproteobacteria</taxon>
        <taxon>Caulobacterales</taxon>
        <taxon>Caulobacteraceae</taxon>
        <taxon>Caulobacter</taxon>
    </lineage>
</organism>
<name>A0A6G4QVC5_9CAUL</name>
<keyword evidence="1" id="KW-0472">Membrane</keyword>
<keyword evidence="1" id="KW-1133">Transmembrane helix</keyword>
<comment type="caution">
    <text evidence="2">The sequence shown here is derived from an EMBL/GenBank/DDBJ whole genome shotgun (WGS) entry which is preliminary data.</text>
</comment>
<dbReference type="EMBL" id="JAAKGT010000002">
    <property type="protein sequence ID" value="NGM49205.1"/>
    <property type="molecule type" value="Genomic_DNA"/>
</dbReference>
<sequence length="75" mass="8267">MFSQKKNGHFLLGPFFARREGNVMARATGGSLSGAHWWQRHPMFALFVGWVVIGSLGLAAAVQLWPVLARFTPLA</sequence>
<evidence type="ECO:0000256" key="1">
    <source>
        <dbReference type="SAM" id="Phobius"/>
    </source>
</evidence>
<reference evidence="2" key="1">
    <citation type="submission" date="2020-02" db="EMBL/GenBank/DDBJ databases">
        <authorList>
            <person name="Gao J."/>
            <person name="Sun J."/>
        </authorList>
    </citation>
    <scope>NUCLEOTIDE SEQUENCE</scope>
    <source>
        <strain evidence="2">602-2</strain>
    </source>
</reference>
<evidence type="ECO:0000313" key="2">
    <source>
        <dbReference type="EMBL" id="NGM49205.1"/>
    </source>
</evidence>
<dbReference type="RefSeq" id="WP_165257053.1">
    <property type="nucleotide sequence ID" value="NZ_JAAKGT010000002.1"/>
</dbReference>
<gene>
    <name evidence="2" type="ORF">G5B46_06260</name>
</gene>
<accession>A0A6G4QVC5</accession>
<keyword evidence="1" id="KW-0812">Transmembrane</keyword>
<feature type="transmembrane region" description="Helical" evidence="1">
    <location>
        <begin position="44"/>
        <end position="65"/>
    </location>
</feature>
<proteinExistence type="predicted"/>
<protein>
    <submittedName>
        <fullName evidence="2">Uncharacterized protein</fullName>
    </submittedName>
</protein>
<dbReference type="AlphaFoldDB" id="A0A6G4QVC5"/>